<name>A0A0A9F8X1_ARUDO</name>
<dbReference type="AlphaFoldDB" id="A0A0A9F8X1"/>
<proteinExistence type="predicted"/>
<accession>A0A0A9F8X1</accession>
<evidence type="ECO:0000313" key="1">
    <source>
        <dbReference type="EMBL" id="JAE08797.1"/>
    </source>
</evidence>
<organism evidence="1">
    <name type="scientific">Arundo donax</name>
    <name type="common">Giant reed</name>
    <name type="synonym">Donax arundinaceus</name>
    <dbReference type="NCBI Taxonomy" id="35708"/>
    <lineage>
        <taxon>Eukaryota</taxon>
        <taxon>Viridiplantae</taxon>
        <taxon>Streptophyta</taxon>
        <taxon>Embryophyta</taxon>
        <taxon>Tracheophyta</taxon>
        <taxon>Spermatophyta</taxon>
        <taxon>Magnoliopsida</taxon>
        <taxon>Liliopsida</taxon>
        <taxon>Poales</taxon>
        <taxon>Poaceae</taxon>
        <taxon>PACMAD clade</taxon>
        <taxon>Arundinoideae</taxon>
        <taxon>Arundineae</taxon>
        <taxon>Arundo</taxon>
    </lineage>
</organism>
<reference evidence="1" key="2">
    <citation type="journal article" date="2015" name="Data Brief">
        <title>Shoot transcriptome of the giant reed, Arundo donax.</title>
        <authorList>
            <person name="Barrero R.A."/>
            <person name="Guerrero F.D."/>
            <person name="Moolhuijzen P."/>
            <person name="Goolsby J.A."/>
            <person name="Tidwell J."/>
            <person name="Bellgard S.E."/>
            <person name="Bellgard M.I."/>
        </authorList>
    </citation>
    <scope>NUCLEOTIDE SEQUENCE</scope>
    <source>
        <tissue evidence="1">Shoot tissue taken approximately 20 cm above the soil surface</tissue>
    </source>
</reference>
<sequence>MAQVRSPPNSLVRSKN</sequence>
<protein>
    <submittedName>
        <fullName evidence="1">Uncharacterized protein</fullName>
    </submittedName>
</protein>
<dbReference type="EMBL" id="GBRH01189099">
    <property type="protein sequence ID" value="JAE08797.1"/>
    <property type="molecule type" value="Transcribed_RNA"/>
</dbReference>
<reference evidence="1" key="1">
    <citation type="submission" date="2014-09" db="EMBL/GenBank/DDBJ databases">
        <authorList>
            <person name="Magalhaes I.L.F."/>
            <person name="Oliveira U."/>
            <person name="Santos F.R."/>
            <person name="Vidigal T.H.D.A."/>
            <person name="Brescovit A.D."/>
            <person name="Santos A.J."/>
        </authorList>
    </citation>
    <scope>NUCLEOTIDE SEQUENCE</scope>
    <source>
        <tissue evidence="1">Shoot tissue taken approximately 20 cm above the soil surface</tissue>
    </source>
</reference>